<feature type="coiled-coil region" evidence="1">
    <location>
        <begin position="234"/>
        <end position="261"/>
    </location>
</feature>
<sequence>MLSNSAFTRVVVILKGIEEKDRVPFGYVKVQAIVDTVDLEVVLQGIEEKEEKIALMGIVKRTDKFCPVFFCHLQNLQKSTISQLLSTGRFNMFGSGYQLKEIMGFAIIKERKGKRKLLLIGSIDEKDLYTMEKDVLEELEQDKKREEKRNVNNQIDKTFLDEKSLNENLDYNHLVAQDNLDTKSKKAQEDDEKKFTDNSLEDSNLQVVEVISQKAEENGEETNVNEISKCSDEKEELPAIIEKRTEEIKNLENEREEEKIIEKIDSTEDVQPELEKNYCILEFGDKRTWKRIFEELKEKCEKFEPFSDDKVKWMKVDKKDIFRFSNLHPFLYIISNPFVFRLVSDQGYLVIGYKRSKKKKDRIEILVPGEYSEDTEKKAKAFGFSEFVTKDGKVMEGKEGYFKMTLELIEKEE</sequence>
<evidence type="ECO:0000256" key="1">
    <source>
        <dbReference type="SAM" id="Coils"/>
    </source>
</evidence>
<gene>
    <name evidence="2" type="ordered locus">Csac_0275</name>
</gene>
<dbReference type="AlphaFoldDB" id="A4XG87"/>
<accession>A4XG87</accession>
<keyword evidence="1" id="KW-0175">Coiled coil</keyword>
<dbReference type="RefSeq" id="WP_011915888.1">
    <property type="nucleotide sequence ID" value="NC_009437.1"/>
</dbReference>
<evidence type="ECO:0000313" key="3">
    <source>
        <dbReference type="Proteomes" id="UP000000256"/>
    </source>
</evidence>
<dbReference type="EMBL" id="CP000679">
    <property type="protein sequence ID" value="ABP65922.1"/>
    <property type="molecule type" value="Genomic_DNA"/>
</dbReference>
<dbReference type="STRING" id="351627.Csac_0275"/>
<evidence type="ECO:0000313" key="2">
    <source>
        <dbReference type="EMBL" id="ABP65922.1"/>
    </source>
</evidence>
<name>A4XG87_CALS8</name>
<dbReference type="KEGG" id="csc:Csac_0275"/>
<dbReference type="HOGENOM" id="CLU_713064_0_0_9"/>
<reference evidence="2 3" key="1">
    <citation type="journal article" date="2008" name="Appl. Environ. Microbiol.">
        <title>Hydrogenomics of the extremely thermophilic bacterium Caldicellulosiruptor saccharolyticus.</title>
        <authorList>
            <person name="van de Werken H.J."/>
            <person name="Verhaart M.R."/>
            <person name="VanFossen A.L."/>
            <person name="Willquist K."/>
            <person name="Lewis D.L."/>
            <person name="Nichols J.D."/>
            <person name="Goorissen H.P."/>
            <person name="Mongodin E.F."/>
            <person name="Nelson K.E."/>
            <person name="van Niel E.W."/>
            <person name="Stams A.J."/>
            <person name="Ward D.E."/>
            <person name="de Vos W.M."/>
            <person name="van der Oost J."/>
            <person name="Kelly R.M."/>
            <person name="Kengen S.W."/>
        </authorList>
    </citation>
    <scope>NUCLEOTIDE SEQUENCE [LARGE SCALE GENOMIC DNA]</scope>
    <source>
        <strain evidence="3">ATCC 43494 / DSM 8903 / Tp8T 6331</strain>
    </source>
</reference>
<dbReference type="Proteomes" id="UP000000256">
    <property type="component" value="Chromosome"/>
</dbReference>
<proteinExistence type="predicted"/>
<dbReference type="OrthoDB" id="1714724at2"/>
<feature type="coiled-coil region" evidence="1">
    <location>
        <begin position="129"/>
        <end position="156"/>
    </location>
</feature>
<keyword evidence="3" id="KW-1185">Reference proteome</keyword>
<protein>
    <submittedName>
        <fullName evidence="2">Uncharacterized protein</fullName>
    </submittedName>
</protein>
<organism evidence="2 3">
    <name type="scientific">Caldicellulosiruptor saccharolyticus (strain ATCC 43494 / DSM 8903 / Tp8T 6331)</name>
    <dbReference type="NCBI Taxonomy" id="351627"/>
    <lineage>
        <taxon>Bacteria</taxon>
        <taxon>Bacillati</taxon>
        <taxon>Bacillota</taxon>
        <taxon>Bacillota incertae sedis</taxon>
        <taxon>Caldicellulosiruptorales</taxon>
        <taxon>Caldicellulosiruptoraceae</taxon>
        <taxon>Caldicellulosiruptor</taxon>
    </lineage>
</organism>